<evidence type="ECO:0000256" key="9">
    <source>
        <dbReference type="ARBA" id="ARBA00023251"/>
    </source>
</evidence>
<keyword evidence="5" id="KW-1003">Cell membrane</keyword>
<feature type="transmembrane region" description="Helical" evidence="10">
    <location>
        <begin position="212"/>
        <end position="233"/>
    </location>
</feature>
<dbReference type="InterPro" id="IPR002528">
    <property type="entry name" value="MATE_fam"/>
</dbReference>
<dbReference type="GO" id="GO:0015297">
    <property type="term" value="F:antiporter activity"/>
    <property type="evidence" value="ECO:0007669"/>
    <property type="project" value="InterPro"/>
</dbReference>
<dbReference type="InterPro" id="IPR045070">
    <property type="entry name" value="MATE_MepA-like"/>
</dbReference>
<evidence type="ECO:0000256" key="5">
    <source>
        <dbReference type="ARBA" id="ARBA00022475"/>
    </source>
</evidence>
<feature type="transmembrane region" description="Helical" evidence="10">
    <location>
        <begin position="186"/>
        <end position="206"/>
    </location>
</feature>
<feature type="transmembrane region" description="Helical" evidence="10">
    <location>
        <begin position="311"/>
        <end position="334"/>
    </location>
</feature>
<gene>
    <name evidence="11" type="ORF">H8711_07145</name>
</gene>
<feature type="transmembrane region" description="Helical" evidence="10">
    <location>
        <begin position="112"/>
        <end position="134"/>
    </location>
</feature>
<feature type="transmembrane region" description="Helical" evidence="10">
    <location>
        <begin position="445"/>
        <end position="464"/>
    </location>
</feature>
<dbReference type="PANTHER" id="PTHR43823">
    <property type="entry name" value="SPORULATION PROTEIN YKVU"/>
    <property type="match status" value="1"/>
</dbReference>
<comment type="subcellular location">
    <subcellularLocation>
        <location evidence="1">Cell membrane</location>
        <topology evidence="1">Multi-pass membrane protein</topology>
    </subcellularLocation>
</comment>
<reference evidence="11" key="1">
    <citation type="submission" date="2020-08" db="EMBL/GenBank/DDBJ databases">
        <title>Genome public.</title>
        <authorList>
            <person name="Liu C."/>
            <person name="Sun Q."/>
        </authorList>
    </citation>
    <scope>NUCLEOTIDE SEQUENCE</scope>
    <source>
        <strain evidence="11">NSJ-31</strain>
    </source>
</reference>
<accession>A0A926I4S9</accession>
<sequence>MLLCTRCSEKSSQEEHKLQKTENPMGYQSIWRLLASFSGPAIISTLVYSVYNIVDQIYIGQGVGYLGNAATTVTFPINTLTSSIAMLVSAGGSAYAAIRLGEKREEEAERTLSNMLLTALGIGLAFMAVCLLFIKPLLRLFGATDEIMPYAMDYAPIILIGTPAMMVANSLAYMARTDGAPKISMFGTILGAALNTILDPIYMFVFHWGVRGAAIATITSQYISAVVLLIYFIRKSKNPLHMRLKREYLKLDFRLTGSYAKLGISTCVTQGVGAVMQTIMNNSLRYYGALSPVGSEVAISAVGVVTKVAMVMSTFGIGIASGVQPIFGFNWGAGKYDRVYEAYKKAACSAVLAIFVMWVVCQSFPEAILSLFGDEDAAFTTFAVHALRTILLFTFLGGFQNVSVNYFQSTGQVMKATTLSLLRQLLILVPMLLILPLFLGLDGVLYATPVADACSTIVVACFMIPEMRRLKKMIQKNGSANQIQI</sequence>
<feature type="transmembrane region" description="Helical" evidence="10">
    <location>
        <begin position="377"/>
        <end position="399"/>
    </location>
</feature>
<keyword evidence="6 10" id="KW-0812">Transmembrane</keyword>
<protein>
    <recommendedName>
        <fullName evidence="3">Multidrug export protein MepA</fullName>
    </recommendedName>
</protein>
<evidence type="ECO:0000256" key="3">
    <source>
        <dbReference type="ARBA" id="ARBA00022106"/>
    </source>
</evidence>
<keyword evidence="12" id="KW-1185">Reference proteome</keyword>
<evidence type="ECO:0000313" key="12">
    <source>
        <dbReference type="Proteomes" id="UP000653127"/>
    </source>
</evidence>
<dbReference type="CDD" id="cd13143">
    <property type="entry name" value="MATE_MepA_like"/>
    <property type="match status" value="1"/>
</dbReference>
<dbReference type="NCBIfam" id="TIGR00797">
    <property type="entry name" value="matE"/>
    <property type="match status" value="1"/>
</dbReference>
<evidence type="ECO:0000256" key="2">
    <source>
        <dbReference type="ARBA" id="ARBA00008417"/>
    </source>
</evidence>
<dbReference type="GO" id="GO:0046677">
    <property type="term" value="P:response to antibiotic"/>
    <property type="evidence" value="ECO:0007669"/>
    <property type="project" value="UniProtKB-KW"/>
</dbReference>
<evidence type="ECO:0000256" key="8">
    <source>
        <dbReference type="ARBA" id="ARBA00023136"/>
    </source>
</evidence>
<dbReference type="PANTHER" id="PTHR43823:SF3">
    <property type="entry name" value="MULTIDRUG EXPORT PROTEIN MEPA"/>
    <property type="match status" value="1"/>
</dbReference>
<evidence type="ECO:0000256" key="7">
    <source>
        <dbReference type="ARBA" id="ARBA00022989"/>
    </source>
</evidence>
<dbReference type="PIRSF" id="PIRSF006603">
    <property type="entry name" value="DinF"/>
    <property type="match status" value="1"/>
</dbReference>
<dbReference type="Pfam" id="PF01554">
    <property type="entry name" value="MatE"/>
    <property type="match status" value="2"/>
</dbReference>
<dbReference type="InterPro" id="IPR048279">
    <property type="entry name" value="MdtK-like"/>
</dbReference>
<evidence type="ECO:0000256" key="4">
    <source>
        <dbReference type="ARBA" id="ARBA00022448"/>
    </source>
</evidence>
<proteinExistence type="inferred from homology"/>
<keyword evidence="8 10" id="KW-0472">Membrane</keyword>
<keyword evidence="4" id="KW-0813">Transport</keyword>
<dbReference type="AlphaFoldDB" id="A0A926I4S9"/>
<keyword evidence="7 10" id="KW-1133">Transmembrane helix</keyword>
<dbReference type="GO" id="GO:0042910">
    <property type="term" value="F:xenobiotic transmembrane transporter activity"/>
    <property type="evidence" value="ECO:0007669"/>
    <property type="project" value="InterPro"/>
</dbReference>
<evidence type="ECO:0000313" key="11">
    <source>
        <dbReference type="EMBL" id="MBC8546710.1"/>
    </source>
</evidence>
<comment type="similarity">
    <text evidence="2">Belongs to the multi antimicrobial extrusion (MATE) (TC 2.A.66.1) family. MepA subfamily.</text>
</comment>
<feature type="transmembrane region" description="Helical" evidence="10">
    <location>
        <begin position="80"/>
        <end position="100"/>
    </location>
</feature>
<evidence type="ECO:0000256" key="6">
    <source>
        <dbReference type="ARBA" id="ARBA00022692"/>
    </source>
</evidence>
<dbReference type="Proteomes" id="UP000653127">
    <property type="component" value="Unassembled WGS sequence"/>
</dbReference>
<feature type="transmembrane region" description="Helical" evidence="10">
    <location>
        <begin position="346"/>
        <end position="365"/>
    </location>
</feature>
<name>A0A926I4S9_9FIRM</name>
<organism evidence="11 12">
    <name type="scientific">Ligaoa zhengdingensis</name>
    <dbReference type="NCBI Taxonomy" id="2763658"/>
    <lineage>
        <taxon>Bacteria</taxon>
        <taxon>Bacillati</taxon>
        <taxon>Bacillota</taxon>
        <taxon>Clostridia</taxon>
        <taxon>Eubacteriales</taxon>
        <taxon>Oscillospiraceae</taxon>
        <taxon>Ligaoa</taxon>
    </lineage>
</organism>
<feature type="transmembrane region" description="Helical" evidence="10">
    <location>
        <begin position="154"/>
        <end position="174"/>
    </location>
</feature>
<dbReference type="InterPro" id="IPR051327">
    <property type="entry name" value="MATE_MepA_subfamily"/>
</dbReference>
<feature type="transmembrane region" description="Helical" evidence="10">
    <location>
        <begin position="420"/>
        <end position="439"/>
    </location>
</feature>
<feature type="transmembrane region" description="Helical" evidence="10">
    <location>
        <begin position="30"/>
        <end position="51"/>
    </location>
</feature>
<dbReference type="GO" id="GO:0005886">
    <property type="term" value="C:plasma membrane"/>
    <property type="evidence" value="ECO:0007669"/>
    <property type="project" value="UniProtKB-SubCell"/>
</dbReference>
<keyword evidence="9" id="KW-0046">Antibiotic resistance</keyword>
<dbReference type="EMBL" id="JACRST010000008">
    <property type="protein sequence ID" value="MBC8546710.1"/>
    <property type="molecule type" value="Genomic_DNA"/>
</dbReference>
<evidence type="ECO:0000256" key="1">
    <source>
        <dbReference type="ARBA" id="ARBA00004651"/>
    </source>
</evidence>
<comment type="caution">
    <text evidence="11">The sequence shown here is derived from an EMBL/GenBank/DDBJ whole genome shotgun (WGS) entry which is preliminary data.</text>
</comment>
<evidence type="ECO:0000256" key="10">
    <source>
        <dbReference type="SAM" id="Phobius"/>
    </source>
</evidence>